<comment type="caution">
    <text evidence="1">The sequence shown here is derived from an EMBL/GenBank/DDBJ whole genome shotgun (WGS) entry which is preliminary data.</text>
</comment>
<evidence type="ECO:0000313" key="1">
    <source>
        <dbReference type="EMBL" id="KAB0569796.1"/>
    </source>
</evidence>
<accession>A0A6H9S787</accession>
<name>A0A6H9S787_9PSED</name>
<dbReference type="Proteomes" id="UP000423257">
    <property type="component" value="Unassembled WGS sequence"/>
</dbReference>
<gene>
    <name evidence="1" type="ORF">F7R03_01325</name>
</gene>
<evidence type="ECO:0000313" key="2">
    <source>
        <dbReference type="Proteomes" id="UP000423257"/>
    </source>
</evidence>
<organism evidence="1 2">
    <name type="scientific">Pseudomonas palleroniana</name>
    <dbReference type="NCBI Taxonomy" id="191390"/>
    <lineage>
        <taxon>Bacteria</taxon>
        <taxon>Pseudomonadati</taxon>
        <taxon>Pseudomonadota</taxon>
        <taxon>Gammaproteobacteria</taxon>
        <taxon>Pseudomonadales</taxon>
        <taxon>Pseudomonadaceae</taxon>
        <taxon>Pseudomonas</taxon>
    </lineage>
</organism>
<dbReference type="EMBL" id="VZPQ01000001">
    <property type="protein sequence ID" value="KAB0569796.1"/>
    <property type="molecule type" value="Genomic_DNA"/>
</dbReference>
<proteinExistence type="predicted"/>
<dbReference type="AlphaFoldDB" id="A0A6H9S787"/>
<protein>
    <submittedName>
        <fullName evidence="1">Uncharacterized protein</fullName>
    </submittedName>
</protein>
<reference evidence="1 2" key="1">
    <citation type="submission" date="2019-09" db="EMBL/GenBank/DDBJ databases">
        <title>Draft genome sequences of 48 bacterial type strains from the CCUG.</title>
        <authorList>
            <person name="Tunovic T."/>
            <person name="Pineiro-Iglesias B."/>
            <person name="Unosson C."/>
            <person name="Inganas E."/>
            <person name="Ohlen M."/>
            <person name="Cardew S."/>
            <person name="Jensie-Markopoulos S."/>
            <person name="Salva-Serra F."/>
            <person name="Jaen-Luchoro D."/>
            <person name="Karlsson R."/>
            <person name="Svensson-Stadler L."/>
            <person name="Chun J."/>
            <person name="Moore E."/>
        </authorList>
    </citation>
    <scope>NUCLEOTIDE SEQUENCE [LARGE SCALE GENOMIC DNA]</scope>
    <source>
        <strain evidence="1 2">CCUG 51524</strain>
    </source>
</reference>
<sequence length="66" mass="7309">MKILDQRLHSIMQCCIWAKSTAPVPIKRLADMYAGQMSKATATLGEIRCQVVVQIICLLGVAQLFC</sequence>